<feature type="region of interest" description="Disordered" evidence="1">
    <location>
        <begin position="30"/>
        <end position="64"/>
    </location>
</feature>
<evidence type="ECO:0008006" key="4">
    <source>
        <dbReference type="Google" id="ProtNLM"/>
    </source>
</evidence>
<name>A0AAV3P977_LITER</name>
<dbReference type="EMBL" id="BAABME010001185">
    <property type="protein sequence ID" value="GAA0148114.1"/>
    <property type="molecule type" value="Genomic_DNA"/>
</dbReference>
<reference evidence="2 3" key="1">
    <citation type="submission" date="2024-01" db="EMBL/GenBank/DDBJ databases">
        <title>The complete chloroplast genome sequence of Lithospermum erythrorhizon: insights into the phylogenetic relationship among Boraginaceae species and the maternal lineages of purple gromwells.</title>
        <authorList>
            <person name="Okada T."/>
            <person name="Watanabe K."/>
        </authorList>
    </citation>
    <scope>NUCLEOTIDE SEQUENCE [LARGE SCALE GENOMIC DNA]</scope>
</reference>
<comment type="caution">
    <text evidence="2">The sequence shown here is derived from an EMBL/GenBank/DDBJ whole genome shotgun (WGS) entry which is preliminary data.</text>
</comment>
<gene>
    <name evidence="2" type="ORF">LIER_07643</name>
</gene>
<organism evidence="2 3">
    <name type="scientific">Lithospermum erythrorhizon</name>
    <name type="common">Purple gromwell</name>
    <name type="synonym">Lithospermum officinale var. erythrorhizon</name>
    <dbReference type="NCBI Taxonomy" id="34254"/>
    <lineage>
        <taxon>Eukaryota</taxon>
        <taxon>Viridiplantae</taxon>
        <taxon>Streptophyta</taxon>
        <taxon>Embryophyta</taxon>
        <taxon>Tracheophyta</taxon>
        <taxon>Spermatophyta</taxon>
        <taxon>Magnoliopsida</taxon>
        <taxon>eudicotyledons</taxon>
        <taxon>Gunneridae</taxon>
        <taxon>Pentapetalae</taxon>
        <taxon>asterids</taxon>
        <taxon>lamiids</taxon>
        <taxon>Boraginales</taxon>
        <taxon>Boraginaceae</taxon>
        <taxon>Boraginoideae</taxon>
        <taxon>Lithospermeae</taxon>
        <taxon>Lithospermum</taxon>
    </lineage>
</organism>
<sequence length="83" mass="8886">MFPLLTLMWVSVDHARDDVMAMTIQTASRGVGSSNYRPKCRGQSRDGAVARGMTPAGRRRGARQAAPAAAVHAVMGEAVEARF</sequence>
<evidence type="ECO:0000256" key="1">
    <source>
        <dbReference type="SAM" id="MobiDB-lite"/>
    </source>
</evidence>
<evidence type="ECO:0000313" key="2">
    <source>
        <dbReference type="EMBL" id="GAA0148114.1"/>
    </source>
</evidence>
<dbReference type="Proteomes" id="UP001454036">
    <property type="component" value="Unassembled WGS sequence"/>
</dbReference>
<dbReference type="AlphaFoldDB" id="A0AAV3P977"/>
<keyword evidence="3" id="KW-1185">Reference proteome</keyword>
<protein>
    <recommendedName>
        <fullName evidence="4">Secreted protein</fullName>
    </recommendedName>
</protein>
<evidence type="ECO:0000313" key="3">
    <source>
        <dbReference type="Proteomes" id="UP001454036"/>
    </source>
</evidence>
<proteinExistence type="predicted"/>
<accession>A0AAV3P977</accession>